<protein>
    <submittedName>
        <fullName evidence="4">Mce family protein</fullName>
    </submittedName>
</protein>
<dbReference type="GO" id="GO:0051701">
    <property type="term" value="P:biological process involved in interaction with host"/>
    <property type="evidence" value="ECO:0007669"/>
    <property type="project" value="TreeGrafter"/>
</dbReference>
<feature type="transmembrane region" description="Helical" evidence="1">
    <location>
        <begin position="12"/>
        <end position="32"/>
    </location>
</feature>
<gene>
    <name evidence="4" type="ORF">GCM10011588_25770</name>
</gene>
<dbReference type="Pfam" id="PF02470">
    <property type="entry name" value="MlaD"/>
    <property type="match status" value="1"/>
</dbReference>
<dbReference type="PANTHER" id="PTHR33371:SF17">
    <property type="entry name" value="MCE-FAMILY PROTEIN MCE1B"/>
    <property type="match status" value="1"/>
</dbReference>
<dbReference type="GO" id="GO:0005576">
    <property type="term" value="C:extracellular region"/>
    <property type="evidence" value="ECO:0007669"/>
    <property type="project" value="TreeGrafter"/>
</dbReference>
<evidence type="ECO:0000313" key="4">
    <source>
        <dbReference type="EMBL" id="GGL10183.1"/>
    </source>
</evidence>
<dbReference type="Proteomes" id="UP000638263">
    <property type="component" value="Unassembled WGS sequence"/>
</dbReference>
<evidence type="ECO:0000259" key="3">
    <source>
        <dbReference type="Pfam" id="PF11887"/>
    </source>
</evidence>
<proteinExistence type="predicted"/>
<comment type="caution">
    <text evidence="4">The sequence shown here is derived from an EMBL/GenBank/DDBJ whole genome shotgun (WGS) entry which is preliminary data.</text>
</comment>
<feature type="domain" description="Mammalian cell entry C-terminal" evidence="3">
    <location>
        <begin position="127"/>
        <end position="227"/>
    </location>
</feature>
<evidence type="ECO:0000256" key="1">
    <source>
        <dbReference type="SAM" id="Phobius"/>
    </source>
</evidence>
<keyword evidence="1" id="KW-1133">Transmembrane helix</keyword>
<sequence length="337" mass="36314">MRFRVEFAKLLAKIGAAALVSVLLFVIIINAIKNPIDGDQQTYTAEFTDVSGLHVNGDIRAKGVQIGKIHSIELRRKGDATVADVGFSLVTPHRLTENTTLAVKYQNLTGVRYVDMQVPEPAGPPVDHLTTHRTRPSYDITELFNGLQPVLATMGAEEINQFTENAIALLQGDGEGLAPMLDSVQKLADLAHDREQVISTLTANVSRISDALGGRSTQVVEFLKAMSFPVARAMTVLEEMRKTAQFGPAFTRPLQKLIHSIGLTEDLDVDRLLGEAFPSLTDAAGALRLLPVTLAGLQLPHVTQEPGVVACSNGLAQLPTEVQVLLNGSEVVICQPS</sequence>
<organism evidence="4 5">
    <name type="scientific">Nocardia jinanensis</name>
    <dbReference type="NCBI Taxonomy" id="382504"/>
    <lineage>
        <taxon>Bacteria</taxon>
        <taxon>Bacillati</taxon>
        <taxon>Actinomycetota</taxon>
        <taxon>Actinomycetes</taxon>
        <taxon>Mycobacteriales</taxon>
        <taxon>Nocardiaceae</taxon>
        <taxon>Nocardia</taxon>
    </lineage>
</organism>
<dbReference type="InterPro" id="IPR024516">
    <property type="entry name" value="Mce_C"/>
</dbReference>
<feature type="domain" description="Mce/MlaD" evidence="2">
    <location>
        <begin position="40"/>
        <end position="117"/>
    </location>
</feature>
<dbReference type="InterPro" id="IPR052336">
    <property type="entry name" value="MlaD_Phospholipid_Transporter"/>
</dbReference>
<name>A0A917VR21_9NOCA</name>
<dbReference type="RefSeq" id="WP_058854296.1">
    <property type="nucleotide sequence ID" value="NZ_BMMH01000004.1"/>
</dbReference>
<dbReference type="PANTHER" id="PTHR33371">
    <property type="entry name" value="INTERMEMBRANE PHOSPHOLIPID TRANSPORT SYSTEM BINDING PROTEIN MLAD-RELATED"/>
    <property type="match status" value="1"/>
</dbReference>
<keyword evidence="1" id="KW-0472">Membrane</keyword>
<reference evidence="4" key="2">
    <citation type="submission" date="2020-09" db="EMBL/GenBank/DDBJ databases">
        <authorList>
            <person name="Sun Q."/>
            <person name="Zhou Y."/>
        </authorList>
    </citation>
    <scope>NUCLEOTIDE SEQUENCE</scope>
    <source>
        <strain evidence="4">CGMCC 4.3508</strain>
    </source>
</reference>
<reference evidence="4" key="1">
    <citation type="journal article" date="2014" name="Int. J. Syst. Evol. Microbiol.">
        <title>Complete genome sequence of Corynebacterium casei LMG S-19264T (=DSM 44701T), isolated from a smear-ripened cheese.</title>
        <authorList>
            <consortium name="US DOE Joint Genome Institute (JGI-PGF)"/>
            <person name="Walter F."/>
            <person name="Albersmeier A."/>
            <person name="Kalinowski J."/>
            <person name="Ruckert C."/>
        </authorList>
    </citation>
    <scope>NUCLEOTIDE SEQUENCE</scope>
    <source>
        <strain evidence="4">CGMCC 4.3508</strain>
    </source>
</reference>
<accession>A0A917VR21</accession>
<evidence type="ECO:0000313" key="5">
    <source>
        <dbReference type="Proteomes" id="UP000638263"/>
    </source>
</evidence>
<dbReference type="EMBL" id="BMMH01000004">
    <property type="protein sequence ID" value="GGL10183.1"/>
    <property type="molecule type" value="Genomic_DNA"/>
</dbReference>
<dbReference type="AlphaFoldDB" id="A0A917VR21"/>
<evidence type="ECO:0000259" key="2">
    <source>
        <dbReference type="Pfam" id="PF02470"/>
    </source>
</evidence>
<dbReference type="Pfam" id="PF11887">
    <property type="entry name" value="Mce4_CUP1"/>
    <property type="match status" value="1"/>
</dbReference>
<dbReference type="InterPro" id="IPR003399">
    <property type="entry name" value="Mce/MlaD"/>
</dbReference>
<keyword evidence="5" id="KW-1185">Reference proteome</keyword>
<keyword evidence="1" id="KW-0812">Transmembrane</keyword>